<keyword evidence="11" id="KW-0325">Glycoprotein</keyword>
<evidence type="ECO:0000256" key="3">
    <source>
        <dbReference type="ARBA" id="ARBA00004613"/>
    </source>
</evidence>
<feature type="compositionally biased region" description="Basic residues" evidence="19">
    <location>
        <begin position="21"/>
        <end position="37"/>
    </location>
</feature>
<comment type="subcellular location">
    <subcellularLocation>
        <location evidence="2">Endoplasmic reticulum lumen</location>
    </subcellularLocation>
    <subcellularLocation>
        <location evidence="1">Lysosome lumen</location>
    </subcellularLocation>
    <subcellularLocation>
        <location evidence="3">Secreted</location>
    </subcellularLocation>
</comment>
<evidence type="ECO:0000256" key="7">
    <source>
        <dbReference type="ARBA" id="ARBA00022759"/>
    </source>
</evidence>
<keyword evidence="9" id="KW-0256">Endoplasmic reticulum</keyword>
<dbReference type="GO" id="GO:0005576">
    <property type="term" value="C:extracellular region"/>
    <property type="evidence" value="ECO:0000318"/>
    <property type="project" value="GO_Central"/>
</dbReference>
<evidence type="ECO:0000256" key="5">
    <source>
        <dbReference type="ARBA" id="ARBA00022525"/>
    </source>
</evidence>
<dbReference type="InterPro" id="IPR001568">
    <property type="entry name" value="RNase_T2-like"/>
</dbReference>
<keyword evidence="21" id="KW-1185">Reference proteome</keyword>
<dbReference type="Bgee" id="ENSSSCG00000004024">
    <property type="expression patterns" value="Expressed in spleen and 43 other cell types or tissues"/>
</dbReference>
<evidence type="ECO:0000256" key="13">
    <source>
        <dbReference type="ARBA" id="ARBA00023239"/>
    </source>
</evidence>
<evidence type="ECO:0000256" key="17">
    <source>
        <dbReference type="PIRSR" id="PIRSR633697-1"/>
    </source>
</evidence>
<dbReference type="ExpressionAtlas" id="A0A287ALP1">
    <property type="expression patterns" value="baseline and differential"/>
</dbReference>
<name>A0A287ALP1_PIG</name>
<keyword evidence="13" id="KW-0456">Lyase</keyword>
<keyword evidence="5" id="KW-0964">Secreted</keyword>
<evidence type="ECO:0000256" key="9">
    <source>
        <dbReference type="ARBA" id="ARBA00022824"/>
    </source>
</evidence>
<dbReference type="PROSITE" id="PS00531">
    <property type="entry name" value="RNASE_T2_2"/>
    <property type="match status" value="1"/>
</dbReference>
<sequence>KLTSRVRVRGEGGRELGRKGSLVKKAKRKNRPGRRVSSRGTRPAARGRGLGRRGVAEAGGVPRAGGVASGALRGNTPGSGDRGGRRRGSCGAQGRTRVRLASPGNAGPGSGHGLAPSESRAFVPLRGLPCLRRDAAPGRPRRPLPGALLPGRRARALEEVANNCEHPPDYWTIHGLWPDKSGECNRSWPFNPDEIKGLLPDMRLYWPDVLHSSPNHSVHFWRHEWEKHGTCAAQLDALNSQRKYFGKTLDLYKELALNSTLQKLGIKPSISYYQISDIKHALVGVYGVVPKVQCLPPKSGEKVQTLGQIELCLTRDLQLQDCPEPGEPAPQRREAGPGGTPILGLEICEDGPVFYPPPKETNH</sequence>
<dbReference type="Gene3D" id="3.90.730.10">
    <property type="entry name" value="Ribonuclease T2-like"/>
    <property type="match status" value="1"/>
</dbReference>
<dbReference type="GO" id="GO:0006401">
    <property type="term" value="P:RNA catabolic process"/>
    <property type="evidence" value="ECO:0000318"/>
    <property type="project" value="GO_Central"/>
</dbReference>
<evidence type="ECO:0000313" key="21">
    <source>
        <dbReference type="Proteomes" id="UP000008227"/>
    </source>
</evidence>
<dbReference type="InterPro" id="IPR033697">
    <property type="entry name" value="Ribonuclease_T2_eukaryotic"/>
</dbReference>
<feature type="active site" evidence="17">
    <location>
        <position position="224"/>
    </location>
</feature>
<keyword evidence="7" id="KW-0255">Endonuclease</keyword>
<comment type="function">
    <text evidence="16">Ribonuclease that plays an essential role in innate immune response by recognizing and degrading RNAs from microbial pathogens that are subsequently sensed by TLR8. Cleaves preferentially single-stranded RNA molecules between purine and uridine residues, which critically contributes to the supply of catabolic uridine and the generation of purine-2',3'-cyclophosphate-terminated oligoribonucleotides. In turn, RNase T2 degradation products promote the RNA-dependent activation of TLR8. In plasmacytoid dendritic cells, it cooperates with PLD3 or PLD4 5'-&gt;3' exonucleases to process RNA fragments and release 2',3'-cyclic guanosine monophosphate (2',3'-cGMP), a potent stimulatory ligand for TLR7. Also plays a key role in degradation of mitochondrial RNA and processing of non-coding RNA imported from the cytosol into mitochondria. Participates as well in degradation of mitochondrion-associated cytosolic rRNAs.</text>
</comment>
<evidence type="ECO:0000256" key="2">
    <source>
        <dbReference type="ARBA" id="ARBA00004319"/>
    </source>
</evidence>
<organism evidence="20 21">
    <name type="scientific">Sus scrofa</name>
    <name type="common">Pig</name>
    <dbReference type="NCBI Taxonomy" id="9823"/>
    <lineage>
        <taxon>Eukaryota</taxon>
        <taxon>Metazoa</taxon>
        <taxon>Chordata</taxon>
        <taxon>Craniata</taxon>
        <taxon>Vertebrata</taxon>
        <taxon>Euteleostomi</taxon>
        <taxon>Mammalia</taxon>
        <taxon>Eutheria</taxon>
        <taxon>Laurasiatheria</taxon>
        <taxon>Artiodactyla</taxon>
        <taxon>Suina</taxon>
        <taxon>Suidae</taxon>
        <taxon>Sus</taxon>
    </lineage>
</organism>
<keyword evidence="10" id="KW-1015">Disulfide bond</keyword>
<dbReference type="PROSITE" id="PS00530">
    <property type="entry name" value="RNASE_T2_1"/>
    <property type="match status" value="1"/>
</dbReference>
<feature type="compositionally biased region" description="Low complexity" evidence="19">
    <location>
        <begin position="38"/>
        <end position="47"/>
    </location>
</feature>
<dbReference type="AlphaFoldDB" id="A0A287ALP1"/>
<keyword evidence="12" id="KW-0458">Lysosome</keyword>
<evidence type="ECO:0000256" key="8">
    <source>
        <dbReference type="ARBA" id="ARBA00022801"/>
    </source>
</evidence>
<dbReference type="Pfam" id="PF00445">
    <property type="entry name" value="Ribonuclease_T2"/>
    <property type="match status" value="1"/>
</dbReference>
<evidence type="ECO:0000256" key="19">
    <source>
        <dbReference type="SAM" id="MobiDB-lite"/>
    </source>
</evidence>
<protein>
    <submittedName>
        <fullName evidence="20">Ribonuclease T2</fullName>
    </submittedName>
</protein>
<evidence type="ECO:0007829" key="22">
    <source>
        <dbReference type="PeptideAtlas" id="A0A287ALP1"/>
    </source>
</evidence>
<dbReference type="Ensembl" id="ENSSSCT00000044112.3">
    <property type="protein sequence ID" value="ENSSSCP00000044946.2"/>
    <property type="gene ID" value="ENSSSCG00000004024.5"/>
</dbReference>
<dbReference type="GO" id="GO:0003723">
    <property type="term" value="F:RNA binding"/>
    <property type="evidence" value="ECO:0007669"/>
    <property type="project" value="InterPro"/>
</dbReference>
<evidence type="ECO:0000256" key="10">
    <source>
        <dbReference type="ARBA" id="ARBA00023157"/>
    </source>
</evidence>
<evidence type="ECO:0000256" key="12">
    <source>
        <dbReference type="ARBA" id="ARBA00023228"/>
    </source>
</evidence>
<dbReference type="SMR" id="A0A287ALP1"/>
<feature type="compositionally biased region" description="Basic and acidic residues" evidence="19">
    <location>
        <begin position="8"/>
        <end position="18"/>
    </location>
</feature>
<dbReference type="FunFam" id="3.90.730.10:FF:000001">
    <property type="entry name" value="Ribonuclease T2"/>
    <property type="match status" value="1"/>
</dbReference>
<dbReference type="Reactome" id="R-SSC-6798695">
    <property type="pathway name" value="Neutrophil degranulation"/>
</dbReference>
<evidence type="ECO:0000313" key="20">
    <source>
        <dbReference type="Ensembl" id="ENSSSCP00000044946.2"/>
    </source>
</evidence>
<dbReference type="GO" id="GO:0004521">
    <property type="term" value="F:RNA endonuclease activity"/>
    <property type="evidence" value="ECO:0000318"/>
    <property type="project" value="GO_Central"/>
</dbReference>
<evidence type="ECO:0000256" key="1">
    <source>
        <dbReference type="ARBA" id="ARBA00004227"/>
    </source>
</evidence>
<dbReference type="GO" id="GO:0005788">
    <property type="term" value="C:endoplasmic reticulum lumen"/>
    <property type="evidence" value="ECO:0007669"/>
    <property type="project" value="UniProtKB-SubCell"/>
</dbReference>
<evidence type="ECO:0000256" key="15">
    <source>
        <dbReference type="ARBA" id="ARBA00052670"/>
    </source>
</evidence>
<evidence type="ECO:0000256" key="16">
    <source>
        <dbReference type="ARBA" id="ARBA00054894"/>
    </source>
</evidence>
<dbReference type="InterPro" id="IPR036430">
    <property type="entry name" value="RNase_T2-like_sf"/>
</dbReference>
<dbReference type="FunCoup" id="A0A287ALP1">
    <property type="interactions" value="308"/>
</dbReference>
<feature type="active site" evidence="17">
    <location>
        <position position="228"/>
    </location>
</feature>
<dbReference type="GO" id="GO:0043202">
    <property type="term" value="C:lysosomal lumen"/>
    <property type="evidence" value="ECO:0007669"/>
    <property type="project" value="UniProtKB-SubCell"/>
</dbReference>
<evidence type="ECO:0000256" key="18">
    <source>
        <dbReference type="RuleBase" id="RU004328"/>
    </source>
</evidence>
<feature type="region of interest" description="Disordered" evidence="19">
    <location>
        <begin position="322"/>
        <end position="343"/>
    </location>
</feature>
<keyword evidence="6" id="KW-0540">Nuclease</keyword>
<evidence type="ECO:0000256" key="6">
    <source>
        <dbReference type="ARBA" id="ARBA00022722"/>
    </source>
</evidence>
<feature type="compositionally biased region" description="Low complexity" evidence="19">
    <location>
        <begin position="56"/>
        <end position="71"/>
    </location>
</feature>
<feature type="active site" evidence="17">
    <location>
        <position position="174"/>
    </location>
</feature>
<evidence type="ECO:0000256" key="14">
    <source>
        <dbReference type="ARBA" id="ARBA00051280"/>
    </source>
</evidence>
<dbReference type="PANTHER" id="PTHR11240:SF22">
    <property type="entry name" value="RIBONUCLEASE T2"/>
    <property type="match status" value="1"/>
</dbReference>
<reference evidence="20" key="3">
    <citation type="submission" date="2025-08" db="UniProtKB">
        <authorList>
            <consortium name="Ensembl"/>
        </authorList>
    </citation>
    <scope>IDENTIFICATION</scope>
</reference>
<dbReference type="InterPro" id="IPR033130">
    <property type="entry name" value="RNase_T2_His_AS_2"/>
</dbReference>
<dbReference type="GO" id="GO:0033897">
    <property type="term" value="F:ribonuclease T2 activity"/>
    <property type="evidence" value="ECO:0007669"/>
    <property type="project" value="InterPro"/>
</dbReference>
<comment type="similarity">
    <text evidence="4 18">Belongs to the RNase T2 family.</text>
</comment>
<dbReference type="GO" id="GO:0016787">
    <property type="term" value="F:hydrolase activity"/>
    <property type="evidence" value="ECO:0007669"/>
    <property type="project" value="UniProtKB-KW"/>
</dbReference>
<gene>
    <name evidence="20" type="primary">RNASET2</name>
</gene>
<reference evidence="21" key="1">
    <citation type="submission" date="2009-11" db="EMBL/GenBank/DDBJ databases">
        <authorList>
            <consortium name="Porcine genome sequencing project"/>
        </authorList>
    </citation>
    <scope>NUCLEOTIDE SEQUENCE [LARGE SCALE GENOMIC DNA]</scope>
    <source>
        <strain evidence="21">Duroc</strain>
    </source>
</reference>
<accession>A0A287ALP1</accession>
<proteinExistence type="evidence at protein level"/>
<dbReference type="GeneTree" id="ENSGT00640000091563"/>
<reference evidence="20" key="2">
    <citation type="journal article" date="2020" name="Gigascience">
        <title>An improved pig reference genome sequence to enable pig genetics and genomics research.</title>
        <authorList>
            <person name="Warr A."/>
            <person name="Affara N."/>
            <person name="Aken B."/>
            <person name="Beiki H."/>
            <person name="Bickhart D.M."/>
            <person name="Billis K."/>
            <person name="Chow W."/>
            <person name="Eory L."/>
            <person name="Finlayson H.A."/>
            <person name="Flicek P."/>
            <person name="Giron C.G."/>
            <person name="Griffin D.K."/>
            <person name="Hall R."/>
            <person name="Hannum G."/>
            <person name="Hourlier T."/>
            <person name="Howe K."/>
            <person name="Hume D.A."/>
            <person name="Izuogu O."/>
            <person name="Kim K."/>
            <person name="Koren S."/>
            <person name="Liu H."/>
            <person name="Manchanda N."/>
            <person name="Martin F.J."/>
            <person name="Nonneman D.J."/>
            <person name="O'Connor R.E."/>
            <person name="Phillippy A.M."/>
            <person name="Rohrer G.A."/>
            <person name="Rosen B.D."/>
            <person name="Rund L.A."/>
            <person name="Sargent C.A."/>
            <person name="Schook L.B."/>
            <person name="Schroeder S.G."/>
            <person name="Schwartz A.S."/>
            <person name="Skinner B.M."/>
            <person name="Talbot R."/>
            <person name="Tseng E."/>
            <person name="Tuggle C.K."/>
            <person name="Watson M."/>
            <person name="Smith T.P.L."/>
            <person name="Archibald A.L."/>
        </authorList>
    </citation>
    <scope>NUCLEOTIDE SEQUENCE [LARGE SCALE GENOMIC DNA]</scope>
    <source>
        <strain evidence="20">Duroc</strain>
    </source>
</reference>
<evidence type="ECO:0000256" key="4">
    <source>
        <dbReference type="ARBA" id="ARBA00007469"/>
    </source>
</evidence>
<reference evidence="20" key="4">
    <citation type="submission" date="2025-09" db="UniProtKB">
        <authorList>
            <consortium name="Ensembl"/>
        </authorList>
    </citation>
    <scope>IDENTIFICATION</scope>
</reference>
<comment type="catalytic activity">
    <reaction evidence="15">
        <text>an adenylyl-uridine-RNA = a 3'-end 2',3'-cyclophospho-AMP-RNA + a 5'-end dephospho-uridine-RNA</text>
        <dbReference type="Rhea" id="RHEA:81383"/>
        <dbReference type="Rhea" id="RHEA-COMP:17356"/>
        <dbReference type="Rhea" id="RHEA-COMP:19675"/>
        <dbReference type="Rhea" id="RHEA-COMP:19676"/>
        <dbReference type="ChEBI" id="CHEBI:173224"/>
        <dbReference type="ChEBI" id="CHEBI:231879"/>
        <dbReference type="ChEBI" id="CHEBI:231881"/>
    </reaction>
    <physiologicalReaction direction="left-to-right" evidence="15">
        <dbReference type="Rhea" id="RHEA:81384"/>
    </physiologicalReaction>
</comment>
<dbReference type="CDD" id="cd01061">
    <property type="entry name" value="RNase_T2_euk"/>
    <property type="match status" value="1"/>
</dbReference>
<dbReference type="PANTHER" id="PTHR11240">
    <property type="entry name" value="RIBONUCLEASE T2"/>
    <property type="match status" value="1"/>
</dbReference>
<dbReference type="InterPro" id="IPR018188">
    <property type="entry name" value="RNase_T2_His_AS_1"/>
</dbReference>
<evidence type="ECO:0000256" key="11">
    <source>
        <dbReference type="ARBA" id="ARBA00023180"/>
    </source>
</evidence>
<keyword evidence="8" id="KW-0378">Hydrolase</keyword>
<feature type="region of interest" description="Disordered" evidence="19">
    <location>
        <begin position="1"/>
        <end position="118"/>
    </location>
</feature>
<dbReference type="SUPFAM" id="SSF55895">
    <property type="entry name" value="Ribonuclease Rh-like"/>
    <property type="match status" value="1"/>
</dbReference>
<dbReference type="InParanoid" id="A0A287ALP1"/>
<comment type="catalytic activity">
    <reaction evidence="14">
        <text>a guanylyl-uridine-RNA = a 3'-end 2',3'-cyclophospho-GMP-RNA + a 5'-end dephospho-uridine-RNA</text>
        <dbReference type="Rhea" id="RHEA:81323"/>
        <dbReference type="Rhea" id="RHEA-COMP:17356"/>
        <dbReference type="Rhea" id="RHEA-COMP:19658"/>
        <dbReference type="Rhea" id="RHEA-COMP:19659"/>
        <dbReference type="ChEBI" id="CHEBI:173224"/>
        <dbReference type="ChEBI" id="CHEBI:231849"/>
        <dbReference type="ChEBI" id="CHEBI:231850"/>
    </reaction>
</comment>
<dbReference type="Proteomes" id="UP000008227">
    <property type="component" value="Chromosome 1"/>
</dbReference>
<keyword evidence="22" id="KW-1267">Proteomics identification</keyword>